<evidence type="ECO:0000256" key="1">
    <source>
        <dbReference type="SAM" id="MobiDB-lite"/>
    </source>
</evidence>
<dbReference type="Proteomes" id="UP000239204">
    <property type="component" value="Unassembled WGS sequence"/>
</dbReference>
<sequence>MGNASNALGDGTNAFGGGSLALERGAAAIGRNASPAGESATAIGAGRGLAQRRGQGLSTCTGKGRGGPATRRIVNVGGGAIASANGAPVIRHTAARGDADVGFLAQ</sequence>
<reference evidence="2 3" key="1">
    <citation type="submission" date="2016-08" db="EMBL/GenBank/DDBJ databases">
        <title>Evolution of the type three secretion system and type three effector repertoires in Xanthomonas.</title>
        <authorList>
            <person name="Merda D."/>
            <person name="Briand M."/>
            <person name="Bosis E."/>
            <person name="Rousseau C."/>
            <person name="Portier P."/>
            <person name="Jacques M.-A."/>
            <person name="Fischer-Le Saux M."/>
        </authorList>
    </citation>
    <scope>NUCLEOTIDE SEQUENCE [LARGE SCALE GENOMIC DNA]</scope>
    <source>
        <strain evidence="2 3">CFBP 7645</strain>
    </source>
</reference>
<comment type="caution">
    <text evidence="2">The sequence shown here is derived from an EMBL/GenBank/DDBJ whole genome shotgun (WGS) entry which is preliminary data.</text>
</comment>
<name>A0A2S7AHX3_9XANT</name>
<dbReference type="AlphaFoldDB" id="A0A2S7AHX3"/>
<feature type="compositionally biased region" description="Low complexity" evidence="1">
    <location>
        <begin position="48"/>
        <end position="57"/>
    </location>
</feature>
<protein>
    <submittedName>
        <fullName evidence="2">Uncharacterized protein</fullName>
    </submittedName>
</protein>
<accession>A0A2S7AHX3</accession>
<proteinExistence type="predicted"/>
<gene>
    <name evidence="2" type="ORF">XarjCFBP7645_04030</name>
</gene>
<dbReference type="RefSeq" id="WP_308685968.1">
    <property type="nucleotide sequence ID" value="NZ_MIGY01000001.1"/>
</dbReference>
<evidence type="ECO:0000313" key="2">
    <source>
        <dbReference type="EMBL" id="PPU09467.1"/>
    </source>
</evidence>
<organism evidence="2 3">
    <name type="scientific">Xanthomonas arboricola</name>
    <dbReference type="NCBI Taxonomy" id="56448"/>
    <lineage>
        <taxon>Bacteria</taxon>
        <taxon>Pseudomonadati</taxon>
        <taxon>Pseudomonadota</taxon>
        <taxon>Gammaproteobacteria</taxon>
        <taxon>Lysobacterales</taxon>
        <taxon>Lysobacteraceae</taxon>
        <taxon>Xanthomonas</taxon>
    </lineage>
</organism>
<evidence type="ECO:0000313" key="3">
    <source>
        <dbReference type="Proteomes" id="UP000239204"/>
    </source>
</evidence>
<dbReference type="EMBL" id="MIGY01000001">
    <property type="protein sequence ID" value="PPU09467.1"/>
    <property type="molecule type" value="Genomic_DNA"/>
</dbReference>
<feature type="region of interest" description="Disordered" evidence="1">
    <location>
        <begin position="45"/>
        <end position="69"/>
    </location>
</feature>